<evidence type="ECO:0000313" key="4">
    <source>
        <dbReference type="Proteomes" id="UP000243106"/>
    </source>
</evidence>
<keyword evidence="1" id="KW-0732">Signal</keyword>
<evidence type="ECO:0000256" key="1">
    <source>
        <dbReference type="SAM" id="SignalP"/>
    </source>
</evidence>
<dbReference type="EMBL" id="FOXV01000002">
    <property type="protein sequence ID" value="SFQ16011.1"/>
    <property type="molecule type" value="Genomic_DNA"/>
</dbReference>
<gene>
    <name evidence="3" type="ORF">SAMN05421853_102190</name>
</gene>
<dbReference type="AlphaFoldDB" id="A0A1I5W8L5"/>
<dbReference type="InterPro" id="IPR025433">
    <property type="entry name" value="DUF4168"/>
</dbReference>
<reference evidence="4" key="1">
    <citation type="submission" date="2016-10" db="EMBL/GenBank/DDBJ databases">
        <authorList>
            <person name="Varghese N."/>
            <person name="Submissions S."/>
        </authorList>
    </citation>
    <scope>NUCLEOTIDE SEQUENCE [LARGE SCALE GENOMIC DNA]</scope>
    <source>
        <strain evidence="4">JCM 10271</strain>
    </source>
</reference>
<sequence length="126" mass="13768">MKHRIVSAVAFALVFGGAAVAGPEPHPETVRYVPAISDATIERFAETAIAVSKIRKDYMMRYYEVDNDADRASLIAEANARLSAHVAATPGLSFSEYQRINRDAQEDPVLNARIARALKAHLGTDQ</sequence>
<organism evidence="3 4">
    <name type="scientific">Roseivivax halotolerans</name>
    <dbReference type="NCBI Taxonomy" id="93684"/>
    <lineage>
        <taxon>Bacteria</taxon>
        <taxon>Pseudomonadati</taxon>
        <taxon>Pseudomonadota</taxon>
        <taxon>Alphaproteobacteria</taxon>
        <taxon>Rhodobacterales</taxon>
        <taxon>Roseobacteraceae</taxon>
        <taxon>Roseivivax</taxon>
    </lineage>
</organism>
<proteinExistence type="predicted"/>
<feature type="signal peptide" evidence="1">
    <location>
        <begin position="1"/>
        <end position="21"/>
    </location>
</feature>
<dbReference type="STRING" id="93684.SAMN05421853_102190"/>
<accession>A0A1I5W8L5</accession>
<dbReference type="RefSeq" id="WP_093009464.1">
    <property type="nucleotide sequence ID" value="NZ_FOXV01000002.1"/>
</dbReference>
<feature type="chain" id="PRO_5017435823" description="DUF4168 domain-containing protein" evidence="1">
    <location>
        <begin position="22"/>
        <end position="126"/>
    </location>
</feature>
<feature type="domain" description="DUF4168" evidence="2">
    <location>
        <begin position="37"/>
        <end position="114"/>
    </location>
</feature>
<evidence type="ECO:0000259" key="2">
    <source>
        <dbReference type="Pfam" id="PF13767"/>
    </source>
</evidence>
<keyword evidence="4" id="KW-1185">Reference proteome</keyword>
<protein>
    <recommendedName>
        <fullName evidence="2">DUF4168 domain-containing protein</fullName>
    </recommendedName>
</protein>
<name>A0A1I5W8L5_9RHOB</name>
<dbReference type="Pfam" id="PF13767">
    <property type="entry name" value="DUF4168"/>
    <property type="match status" value="1"/>
</dbReference>
<dbReference type="Proteomes" id="UP000243106">
    <property type="component" value="Unassembled WGS sequence"/>
</dbReference>
<evidence type="ECO:0000313" key="3">
    <source>
        <dbReference type="EMBL" id="SFQ16011.1"/>
    </source>
</evidence>